<gene>
    <name evidence="1" type="ORF">AB204_20365</name>
</gene>
<dbReference type="SUPFAM" id="SSF48403">
    <property type="entry name" value="Ankyrin repeat"/>
    <property type="match status" value="1"/>
</dbReference>
<keyword evidence="2" id="KW-1185">Reference proteome</keyword>
<dbReference type="PATRIC" id="fig|880157.4.peg.4410"/>
<comment type="caution">
    <text evidence="1">The sequence shown here is derived from an EMBL/GenBank/DDBJ whole genome shotgun (WGS) entry which is preliminary data.</text>
</comment>
<reference evidence="1 2" key="1">
    <citation type="submission" date="2015-06" db="EMBL/GenBank/DDBJ databases">
        <title>Draft Whole-Genome Sequence of the Entomopathogenic Bacterium Xenorhabdus khoisanae.</title>
        <authorList>
            <person name="Naidoo S."/>
            <person name="Featherston J."/>
            <person name="Gray V.M."/>
        </authorList>
    </citation>
    <scope>NUCLEOTIDE SEQUENCE [LARGE SCALE GENOMIC DNA]</scope>
    <source>
        <strain evidence="1 2">MCB</strain>
    </source>
</reference>
<proteinExistence type="predicted"/>
<dbReference type="InterPro" id="IPR036770">
    <property type="entry name" value="Ankyrin_rpt-contain_sf"/>
</dbReference>
<sequence length="80" mass="9107">MIKWLVENGADINDRNYNGTTVSMYLKEFVASSRNFDLLVELSDLGADFSLCDNHGLTLLDYVVMSGDDELANFIKRKKR</sequence>
<dbReference type="AlphaFoldDB" id="A0A0J5FLZ3"/>
<accession>A0A0J5FLZ3</accession>
<dbReference type="Proteomes" id="UP000036277">
    <property type="component" value="Unassembled WGS sequence"/>
</dbReference>
<organism evidence="1 2">
    <name type="scientific">Xenorhabdus khoisanae</name>
    <dbReference type="NCBI Taxonomy" id="880157"/>
    <lineage>
        <taxon>Bacteria</taxon>
        <taxon>Pseudomonadati</taxon>
        <taxon>Pseudomonadota</taxon>
        <taxon>Gammaproteobacteria</taxon>
        <taxon>Enterobacterales</taxon>
        <taxon>Morganellaceae</taxon>
        <taxon>Xenorhabdus</taxon>
    </lineage>
</organism>
<evidence type="ECO:0000313" key="2">
    <source>
        <dbReference type="Proteomes" id="UP000036277"/>
    </source>
</evidence>
<protein>
    <submittedName>
        <fullName evidence="1">Uncharacterized protein</fullName>
    </submittedName>
</protein>
<dbReference type="Gene3D" id="1.25.40.20">
    <property type="entry name" value="Ankyrin repeat-containing domain"/>
    <property type="match status" value="1"/>
</dbReference>
<name>A0A0J5FLZ3_9GAMM</name>
<evidence type="ECO:0000313" key="1">
    <source>
        <dbReference type="EMBL" id="KMJ43318.1"/>
    </source>
</evidence>
<dbReference type="EMBL" id="LFCV01000223">
    <property type="protein sequence ID" value="KMJ43318.1"/>
    <property type="molecule type" value="Genomic_DNA"/>
</dbReference>